<dbReference type="PANTHER" id="PTHR35801">
    <property type="entry name" value="PHOSPHOSERINE PHOSPHATASE RSBX"/>
    <property type="match status" value="1"/>
</dbReference>
<evidence type="ECO:0000313" key="3">
    <source>
        <dbReference type="Proteomes" id="UP000646365"/>
    </source>
</evidence>
<dbReference type="SUPFAM" id="SSF81606">
    <property type="entry name" value="PP2C-like"/>
    <property type="match status" value="1"/>
</dbReference>
<evidence type="ECO:0000259" key="1">
    <source>
        <dbReference type="SMART" id="SM00331"/>
    </source>
</evidence>
<dbReference type="RefSeq" id="WP_189048187.1">
    <property type="nucleotide sequence ID" value="NZ_BMJQ01000009.1"/>
</dbReference>
<dbReference type="Proteomes" id="UP000646365">
    <property type="component" value="Unassembled WGS sequence"/>
</dbReference>
<dbReference type="PANTHER" id="PTHR35801:SF1">
    <property type="entry name" value="PHOSPHOSERINE PHOSPHATASE RSBX"/>
    <property type="match status" value="1"/>
</dbReference>
<name>A0A8J3E635_9PROT</name>
<protein>
    <submittedName>
        <fullName evidence="2">Stage II sporulation protein E</fullName>
    </submittedName>
</protein>
<reference evidence="2" key="1">
    <citation type="journal article" date="2014" name="Int. J. Syst. Evol. Microbiol.">
        <title>Complete genome sequence of Corynebacterium casei LMG S-19264T (=DSM 44701T), isolated from a smear-ripened cheese.</title>
        <authorList>
            <consortium name="US DOE Joint Genome Institute (JGI-PGF)"/>
            <person name="Walter F."/>
            <person name="Albersmeier A."/>
            <person name="Kalinowski J."/>
            <person name="Ruckert C."/>
        </authorList>
    </citation>
    <scope>NUCLEOTIDE SEQUENCE</scope>
    <source>
        <strain evidence="2">CGMCC 1.15725</strain>
    </source>
</reference>
<feature type="domain" description="PPM-type phosphatase" evidence="1">
    <location>
        <begin position="10"/>
        <end position="201"/>
    </location>
</feature>
<proteinExistence type="predicted"/>
<dbReference type="Pfam" id="PF07228">
    <property type="entry name" value="SpoIIE"/>
    <property type="match status" value="1"/>
</dbReference>
<dbReference type="Gene3D" id="3.60.40.10">
    <property type="entry name" value="PPM-type phosphatase domain"/>
    <property type="match status" value="1"/>
</dbReference>
<keyword evidence="3" id="KW-1185">Reference proteome</keyword>
<dbReference type="InterPro" id="IPR001932">
    <property type="entry name" value="PPM-type_phosphatase-like_dom"/>
</dbReference>
<organism evidence="2 3">
    <name type="scientific">Aliidongia dinghuensis</name>
    <dbReference type="NCBI Taxonomy" id="1867774"/>
    <lineage>
        <taxon>Bacteria</taxon>
        <taxon>Pseudomonadati</taxon>
        <taxon>Pseudomonadota</taxon>
        <taxon>Alphaproteobacteria</taxon>
        <taxon>Rhodospirillales</taxon>
        <taxon>Dongiaceae</taxon>
        <taxon>Aliidongia</taxon>
    </lineage>
</organism>
<dbReference type="EMBL" id="BMJQ01000009">
    <property type="protein sequence ID" value="GGF26516.1"/>
    <property type="molecule type" value="Genomic_DNA"/>
</dbReference>
<sequence>MSDASNLAGIMEWGVAARPLASESVSGDLHLVLPVDRGVLLAVIDGLGHGPEAAFAAEATAAALAEGLHLPLVELVRHCHERLRKTRGVVMSLAAVEPERGRLSWIGVGNIETVLFRADPATRPGREALLCRSGVVGYQLPPLRLYEMPIFAGDVLMLATDGLHNSFSERSPIGEPPQTVATDCLDRYGKTTDDGLILVARYLGAS</sequence>
<dbReference type="InterPro" id="IPR036457">
    <property type="entry name" value="PPM-type-like_dom_sf"/>
</dbReference>
<dbReference type="InterPro" id="IPR039248">
    <property type="entry name" value="Ptase_RsbX"/>
</dbReference>
<accession>A0A8J3E635</accession>
<dbReference type="SMART" id="SM00331">
    <property type="entry name" value="PP2C_SIG"/>
    <property type="match status" value="1"/>
</dbReference>
<reference evidence="2" key="2">
    <citation type="submission" date="2020-09" db="EMBL/GenBank/DDBJ databases">
        <authorList>
            <person name="Sun Q."/>
            <person name="Zhou Y."/>
        </authorList>
    </citation>
    <scope>NUCLEOTIDE SEQUENCE</scope>
    <source>
        <strain evidence="2">CGMCC 1.15725</strain>
    </source>
</reference>
<gene>
    <name evidence="2" type="ORF">GCM10011611_35710</name>
</gene>
<comment type="caution">
    <text evidence="2">The sequence shown here is derived from an EMBL/GenBank/DDBJ whole genome shotgun (WGS) entry which is preliminary data.</text>
</comment>
<dbReference type="AlphaFoldDB" id="A0A8J3E635"/>
<evidence type="ECO:0000313" key="2">
    <source>
        <dbReference type="EMBL" id="GGF26516.1"/>
    </source>
</evidence>